<dbReference type="SUPFAM" id="SSF52218">
    <property type="entry name" value="Flavoproteins"/>
    <property type="match status" value="1"/>
</dbReference>
<feature type="transmembrane region" description="Helical" evidence="3">
    <location>
        <begin position="298"/>
        <end position="323"/>
    </location>
</feature>
<protein>
    <recommendedName>
        <fullName evidence="2">NADPH--hemoprotein reductase</fullName>
        <ecNumber evidence="2">1.6.2.4</ecNumber>
    </recommendedName>
</protein>
<organism evidence="5 6">
    <name type="scientific">Lacinutrix gracilariae</name>
    <dbReference type="NCBI Taxonomy" id="1747198"/>
    <lineage>
        <taxon>Bacteria</taxon>
        <taxon>Pseudomonadati</taxon>
        <taxon>Bacteroidota</taxon>
        <taxon>Flavobacteriia</taxon>
        <taxon>Flavobacteriales</taxon>
        <taxon>Flavobacteriaceae</taxon>
        <taxon>Lacinutrix</taxon>
    </lineage>
</organism>
<dbReference type="Proteomes" id="UP001597467">
    <property type="component" value="Unassembled WGS sequence"/>
</dbReference>
<dbReference type="PANTHER" id="PTHR19384:SF17">
    <property type="entry name" value="NADPH--CYTOCHROME P450 REDUCTASE"/>
    <property type="match status" value="1"/>
</dbReference>
<dbReference type="Gene3D" id="2.40.30.10">
    <property type="entry name" value="Translation factors"/>
    <property type="match status" value="1"/>
</dbReference>
<keyword evidence="6" id="KW-1185">Reference proteome</keyword>
<feature type="domain" description="Flavodoxin-like" evidence="4">
    <location>
        <begin position="341"/>
        <end position="478"/>
    </location>
</feature>
<dbReference type="PRINTS" id="PR00369">
    <property type="entry name" value="FLAVODOXIN"/>
</dbReference>
<dbReference type="Gene3D" id="3.40.50.80">
    <property type="entry name" value="Nucleotide-binding domain of ferredoxin-NADP reductase (FNR) module"/>
    <property type="match status" value="1"/>
</dbReference>
<dbReference type="InterPro" id="IPR029039">
    <property type="entry name" value="Flavoprotein-like_sf"/>
</dbReference>
<sequence>MTISIWRYSHLTLAVSSFVFILLASVTGIILAFQPISEQLQPYKVSNFESITLAETISNLKAEYPEVLDVQVDANQFVLASVITKNGESLQGYINPKTAQILGDKIEVSKFFKWVTNFHRSLFLKSIGRFFVGLCSFLLFLITISGTVLILKRQGALKKFFSKIVNENFNQYWHVVLGRLSLIPILILTITGVYLSLEKFDVLPKNTITHTIDFENLSEIPKRNIQEIPVFKNTKLAQVKSIEFPFSEDVEDYYTISLKDREIVVNQFNGEILSQKQTPLTTVFSNLSLNLHTGKGSILWSLILAIASVNILFFIYSGFAMTLKRRKSKLKNKYKKDACSYVILVGSENGNTVPFANQLQQQLLKAGKTVYCTELNNYTTYSKATHFIIMTSTYGEGEAPTNANTFLERLKTVKQRQEISYSVVGFGSLAYPDFCKFAFDVDAEMQQQFTQELPVFTINDKSVTAFEEWLSLWNTNRKLPISISKEKLAAKPKLNNTLTVVDKTKAEAHPDQTFIINLKPKGNTFTSGDLLAIYPKNDYRERLYSIGKVNKNVQLSVKLHENGLGSGFLETLNKGDHFKARIVKNTAFHFPKKASKVILIANGTGIAPFLGMLDQNTKHTETHLYYGLRQNSSFNLYRAALKEAQNKKQLSKLHLAFSQQSPKTYVQDLLQRDALQIADALKNNAVIMICGSLAMQKDVLAVLNTITTQHLNQPLSAFTKQIKTDCY</sequence>
<dbReference type="Pfam" id="PF00175">
    <property type="entry name" value="NAD_binding_1"/>
    <property type="match status" value="1"/>
</dbReference>
<dbReference type="Pfam" id="PF00258">
    <property type="entry name" value="Flavodoxin_1"/>
    <property type="match status" value="1"/>
</dbReference>
<dbReference type="InterPro" id="IPR008254">
    <property type="entry name" value="Flavodoxin/NO_synth"/>
</dbReference>
<comment type="caution">
    <text evidence="5">The sequence shown here is derived from an EMBL/GenBank/DDBJ whole genome shotgun (WGS) entry which is preliminary data.</text>
</comment>
<dbReference type="Gene3D" id="3.40.50.360">
    <property type="match status" value="1"/>
</dbReference>
<proteinExistence type="predicted"/>
<dbReference type="Pfam" id="PF03929">
    <property type="entry name" value="PepSY_TM"/>
    <property type="match status" value="1"/>
</dbReference>
<dbReference type="PROSITE" id="PS50902">
    <property type="entry name" value="FLAVODOXIN_LIKE"/>
    <property type="match status" value="1"/>
</dbReference>
<dbReference type="EMBL" id="JBHULM010000011">
    <property type="protein sequence ID" value="MFD2543060.1"/>
    <property type="molecule type" value="Genomic_DNA"/>
</dbReference>
<evidence type="ECO:0000313" key="6">
    <source>
        <dbReference type="Proteomes" id="UP001597467"/>
    </source>
</evidence>
<keyword evidence="3" id="KW-0472">Membrane</keyword>
<dbReference type="InterPro" id="IPR001094">
    <property type="entry name" value="Flavdoxin-like"/>
</dbReference>
<dbReference type="EC" id="1.6.2.4" evidence="2"/>
<evidence type="ECO:0000256" key="2">
    <source>
        <dbReference type="ARBA" id="ARBA00023797"/>
    </source>
</evidence>
<evidence type="ECO:0000256" key="1">
    <source>
        <dbReference type="ARBA" id="ARBA00022630"/>
    </source>
</evidence>
<dbReference type="PANTHER" id="PTHR19384">
    <property type="entry name" value="NITRIC OXIDE SYNTHASE-RELATED"/>
    <property type="match status" value="1"/>
</dbReference>
<dbReference type="InterPro" id="IPR017938">
    <property type="entry name" value="Riboflavin_synthase-like_b-brl"/>
</dbReference>
<keyword evidence="3" id="KW-1133">Transmembrane helix</keyword>
<accession>A0ABW5K4B4</accession>
<dbReference type="SUPFAM" id="SSF63380">
    <property type="entry name" value="Riboflavin synthase domain-like"/>
    <property type="match status" value="1"/>
</dbReference>
<reference evidence="6" key="1">
    <citation type="journal article" date="2019" name="Int. J. Syst. Evol. Microbiol.">
        <title>The Global Catalogue of Microorganisms (GCM) 10K type strain sequencing project: providing services to taxonomists for standard genome sequencing and annotation.</title>
        <authorList>
            <consortium name="The Broad Institute Genomics Platform"/>
            <consortium name="The Broad Institute Genome Sequencing Center for Infectious Disease"/>
            <person name="Wu L."/>
            <person name="Ma J."/>
        </authorList>
    </citation>
    <scope>NUCLEOTIDE SEQUENCE [LARGE SCALE GENOMIC DNA]</scope>
    <source>
        <strain evidence="6">KCTC 42808</strain>
    </source>
</reference>
<keyword evidence="3" id="KW-0812">Transmembrane</keyword>
<evidence type="ECO:0000256" key="3">
    <source>
        <dbReference type="SAM" id="Phobius"/>
    </source>
</evidence>
<dbReference type="RefSeq" id="WP_379904567.1">
    <property type="nucleotide sequence ID" value="NZ_JBHULM010000011.1"/>
</dbReference>
<feature type="transmembrane region" description="Helical" evidence="3">
    <location>
        <begin position="130"/>
        <end position="151"/>
    </location>
</feature>
<gene>
    <name evidence="5" type="ORF">ACFSSB_12080</name>
</gene>
<dbReference type="InterPro" id="IPR001709">
    <property type="entry name" value="Flavoprot_Pyr_Nucl_cyt_Rdtase"/>
</dbReference>
<keyword evidence="1" id="KW-0285">Flavoprotein</keyword>
<dbReference type="InterPro" id="IPR039261">
    <property type="entry name" value="FNR_nucleotide-bd"/>
</dbReference>
<dbReference type="InterPro" id="IPR005625">
    <property type="entry name" value="PepSY-ass_TM"/>
</dbReference>
<feature type="transmembrane region" description="Helical" evidence="3">
    <location>
        <begin position="172"/>
        <end position="197"/>
    </location>
</feature>
<feature type="transmembrane region" description="Helical" evidence="3">
    <location>
        <begin position="12"/>
        <end position="33"/>
    </location>
</feature>
<dbReference type="InterPro" id="IPR001433">
    <property type="entry name" value="OxRdtase_FAD/NAD-bd"/>
</dbReference>
<evidence type="ECO:0000259" key="4">
    <source>
        <dbReference type="PROSITE" id="PS50902"/>
    </source>
</evidence>
<name>A0ABW5K4B4_9FLAO</name>
<evidence type="ECO:0000313" key="5">
    <source>
        <dbReference type="EMBL" id="MFD2543060.1"/>
    </source>
</evidence>
<dbReference type="SUPFAM" id="SSF52343">
    <property type="entry name" value="Ferredoxin reductase-like, C-terminal NADP-linked domain"/>
    <property type="match status" value="1"/>
</dbReference>
<dbReference type="PRINTS" id="PR00371">
    <property type="entry name" value="FPNCR"/>
</dbReference>